<reference evidence="4 5" key="1">
    <citation type="submission" date="2011-11" db="EMBL/GenBank/DDBJ databases">
        <title>Complete sequence of Granulicella mallensis MP5ACTX8.</title>
        <authorList>
            <consortium name="US DOE Joint Genome Institute"/>
            <person name="Lucas S."/>
            <person name="Copeland A."/>
            <person name="Lapidus A."/>
            <person name="Cheng J.-F."/>
            <person name="Goodwin L."/>
            <person name="Pitluck S."/>
            <person name="Peters L."/>
            <person name="Lu M."/>
            <person name="Detter J.C."/>
            <person name="Han C."/>
            <person name="Tapia R."/>
            <person name="Land M."/>
            <person name="Hauser L."/>
            <person name="Kyrpides N."/>
            <person name="Ivanova N."/>
            <person name="Mikhailova N."/>
            <person name="Pagani I."/>
            <person name="Rawat S."/>
            <person name="Mannisto M."/>
            <person name="Haggblom M."/>
            <person name="Woyke T."/>
        </authorList>
    </citation>
    <scope>NUCLEOTIDE SEQUENCE [LARGE SCALE GENOMIC DNA]</scope>
    <source>
        <strain evidence="5">ATCC BAA-1857 / DSM 23137 / MP5ACTX8</strain>
    </source>
</reference>
<name>G8NYB4_GRAMM</name>
<accession>G8NYB4</accession>
<dbReference type="RefSeq" id="WP_014266754.1">
    <property type="nucleotide sequence ID" value="NC_016631.1"/>
</dbReference>
<evidence type="ECO:0000313" key="4">
    <source>
        <dbReference type="EMBL" id="AEU37880.1"/>
    </source>
</evidence>
<feature type="domain" description="Calcineurin-like phosphoesterase" evidence="3">
    <location>
        <begin position="50"/>
        <end position="265"/>
    </location>
</feature>
<dbReference type="GO" id="GO:0016787">
    <property type="term" value="F:hydrolase activity"/>
    <property type="evidence" value="ECO:0007669"/>
    <property type="project" value="UniProtKB-KW"/>
</dbReference>
<sequence precursor="true">MSSESLSPEIFNRRRFLRQSFAFSAVAALSPMATFAMPSHHPAKPNAAHLLMLGDWGRETRDRAQQLVAQGMIEYTKKQALTPQALLMLGDNWYDALPDGVHSTRWQTGFEQMYPKSVFNCPAYAIPGNHDYQIMPESKLAAELEYARLGNTRWTMPSLWYRFGFPSKNPLITFIALDSNVFHENGKPEKNDYNFTLKPEQQAEQLAWLQAELEKPLTTPFLIVMAHHPIFSNGPHGDHKVLARDWDPLLRKHNVHVYLAGHDHDLQHLEFEGHPTSFFLSGGGGADLYTLREEEASRGPWAEKVHGFSHLEVTSNLLTLRHVDADGRVLHSFTKTPEGKITIAT</sequence>
<organism evidence="4 5">
    <name type="scientific">Granulicella mallensis (strain ATCC BAA-1857 / DSM 23137 / MP5ACTX8)</name>
    <dbReference type="NCBI Taxonomy" id="682795"/>
    <lineage>
        <taxon>Bacteria</taxon>
        <taxon>Pseudomonadati</taxon>
        <taxon>Acidobacteriota</taxon>
        <taxon>Terriglobia</taxon>
        <taxon>Terriglobales</taxon>
        <taxon>Acidobacteriaceae</taxon>
        <taxon>Granulicella</taxon>
    </lineage>
</organism>
<evidence type="ECO:0000256" key="1">
    <source>
        <dbReference type="ARBA" id="ARBA00022729"/>
    </source>
</evidence>
<dbReference type="SUPFAM" id="SSF56300">
    <property type="entry name" value="Metallo-dependent phosphatases"/>
    <property type="match status" value="1"/>
</dbReference>
<keyword evidence="2" id="KW-0378">Hydrolase</keyword>
<dbReference type="Pfam" id="PF00149">
    <property type="entry name" value="Metallophos"/>
    <property type="match status" value="1"/>
</dbReference>
<proteinExistence type="predicted"/>
<dbReference type="KEGG" id="gma:AciX8_3588"/>
<dbReference type="InterPro" id="IPR004843">
    <property type="entry name" value="Calcineurin-like_PHP"/>
</dbReference>
<dbReference type="OrthoDB" id="9809781at2"/>
<evidence type="ECO:0000313" key="5">
    <source>
        <dbReference type="Proteomes" id="UP000007113"/>
    </source>
</evidence>
<dbReference type="eggNOG" id="COG1409">
    <property type="taxonomic scope" value="Bacteria"/>
</dbReference>
<dbReference type="PANTHER" id="PTHR10161">
    <property type="entry name" value="TARTRATE-RESISTANT ACID PHOSPHATASE TYPE 5"/>
    <property type="match status" value="1"/>
</dbReference>
<dbReference type="InterPro" id="IPR006311">
    <property type="entry name" value="TAT_signal"/>
</dbReference>
<dbReference type="InterPro" id="IPR029052">
    <property type="entry name" value="Metallo-depent_PP-like"/>
</dbReference>
<evidence type="ECO:0000256" key="2">
    <source>
        <dbReference type="ARBA" id="ARBA00022801"/>
    </source>
</evidence>
<dbReference type="InterPro" id="IPR051558">
    <property type="entry name" value="Metallophosphoesterase_PAP"/>
</dbReference>
<protein>
    <submittedName>
        <fullName evidence="4">Metallophosphoesterase</fullName>
    </submittedName>
</protein>
<dbReference type="PROSITE" id="PS51318">
    <property type="entry name" value="TAT"/>
    <property type="match status" value="1"/>
</dbReference>
<keyword evidence="5" id="KW-1185">Reference proteome</keyword>
<dbReference type="STRING" id="682795.AciX8_3588"/>
<dbReference type="AlphaFoldDB" id="G8NYB4"/>
<gene>
    <name evidence="4" type="ordered locus">AciX8_3588</name>
</gene>
<dbReference type="HOGENOM" id="CLU_043332_1_0_0"/>
<evidence type="ECO:0000259" key="3">
    <source>
        <dbReference type="Pfam" id="PF00149"/>
    </source>
</evidence>
<dbReference type="PANTHER" id="PTHR10161:SF14">
    <property type="entry name" value="TARTRATE-RESISTANT ACID PHOSPHATASE TYPE 5"/>
    <property type="match status" value="1"/>
</dbReference>
<dbReference type="EMBL" id="CP003130">
    <property type="protein sequence ID" value="AEU37880.1"/>
    <property type="molecule type" value="Genomic_DNA"/>
</dbReference>
<dbReference type="Gene3D" id="3.60.21.10">
    <property type="match status" value="1"/>
</dbReference>
<keyword evidence="1" id="KW-0732">Signal</keyword>
<dbReference type="Proteomes" id="UP000007113">
    <property type="component" value="Chromosome"/>
</dbReference>